<reference evidence="2 3" key="1">
    <citation type="submission" date="2013-09" db="EMBL/GenBank/DDBJ databases">
        <title>Corchorus capsularis genome sequencing.</title>
        <authorList>
            <person name="Alam M."/>
            <person name="Haque M.S."/>
            <person name="Islam M.S."/>
            <person name="Emdad E.M."/>
            <person name="Islam M.M."/>
            <person name="Ahmed B."/>
            <person name="Halim A."/>
            <person name="Hossen Q.M.M."/>
            <person name="Hossain M.Z."/>
            <person name="Ahmed R."/>
            <person name="Khan M.M."/>
            <person name="Islam R."/>
            <person name="Rashid M.M."/>
            <person name="Khan S.A."/>
            <person name="Rahman M.S."/>
            <person name="Alam M."/>
        </authorList>
    </citation>
    <scope>NUCLEOTIDE SEQUENCE [LARGE SCALE GENOMIC DNA]</scope>
    <source>
        <strain evidence="3">cv. CVL-1</strain>
        <tissue evidence="2">Whole seedling</tissue>
    </source>
</reference>
<feature type="non-terminal residue" evidence="2">
    <location>
        <position position="1"/>
    </location>
</feature>
<dbReference type="Proteomes" id="UP000188268">
    <property type="component" value="Unassembled WGS sequence"/>
</dbReference>
<evidence type="ECO:0000313" key="3">
    <source>
        <dbReference type="Proteomes" id="UP000188268"/>
    </source>
</evidence>
<keyword evidence="3" id="KW-1185">Reference proteome</keyword>
<feature type="compositionally biased region" description="Gly residues" evidence="1">
    <location>
        <begin position="21"/>
        <end position="36"/>
    </location>
</feature>
<proteinExistence type="predicted"/>
<evidence type="ECO:0000256" key="1">
    <source>
        <dbReference type="SAM" id="MobiDB-lite"/>
    </source>
</evidence>
<organism evidence="2 3">
    <name type="scientific">Corchorus capsularis</name>
    <name type="common">Jute</name>
    <dbReference type="NCBI Taxonomy" id="210143"/>
    <lineage>
        <taxon>Eukaryota</taxon>
        <taxon>Viridiplantae</taxon>
        <taxon>Streptophyta</taxon>
        <taxon>Embryophyta</taxon>
        <taxon>Tracheophyta</taxon>
        <taxon>Spermatophyta</taxon>
        <taxon>Magnoliopsida</taxon>
        <taxon>eudicotyledons</taxon>
        <taxon>Gunneridae</taxon>
        <taxon>Pentapetalae</taxon>
        <taxon>rosids</taxon>
        <taxon>malvids</taxon>
        <taxon>Malvales</taxon>
        <taxon>Malvaceae</taxon>
        <taxon>Grewioideae</taxon>
        <taxon>Apeibeae</taxon>
        <taxon>Corchorus</taxon>
    </lineage>
</organism>
<name>A0A1R3JM52_COCAP</name>
<accession>A0A1R3JM52</accession>
<dbReference type="AlphaFoldDB" id="A0A1R3JM52"/>
<protein>
    <submittedName>
        <fullName evidence="2">Uncharacterized protein</fullName>
    </submittedName>
</protein>
<gene>
    <name evidence="2" type="ORF">CCACVL1_05177</name>
</gene>
<evidence type="ECO:0000313" key="2">
    <source>
        <dbReference type="EMBL" id="OMO95914.1"/>
    </source>
</evidence>
<dbReference type="EMBL" id="AWWV01007554">
    <property type="protein sequence ID" value="OMO95914.1"/>
    <property type="molecule type" value="Genomic_DNA"/>
</dbReference>
<sequence length="47" mass="4995">GIEKGKRKALPELWRQSFAVGSGGGHGGMVEEGGGTDLKDKKLRTRV</sequence>
<comment type="caution">
    <text evidence="2">The sequence shown here is derived from an EMBL/GenBank/DDBJ whole genome shotgun (WGS) entry which is preliminary data.</text>
</comment>
<dbReference type="Gramene" id="OMO95914">
    <property type="protein sequence ID" value="OMO95914"/>
    <property type="gene ID" value="CCACVL1_05177"/>
</dbReference>
<feature type="region of interest" description="Disordered" evidence="1">
    <location>
        <begin position="18"/>
        <end position="47"/>
    </location>
</feature>